<proteinExistence type="predicted"/>
<reference evidence="2" key="1">
    <citation type="journal article" date="2020" name="Stud. Mycol.">
        <title>101 Dothideomycetes genomes: a test case for predicting lifestyles and emergence of pathogens.</title>
        <authorList>
            <person name="Haridas S."/>
            <person name="Albert R."/>
            <person name="Binder M."/>
            <person name="Bloem J."/>
            <person name="Labutti K."/>
            <person name="Salamov A."/>
            <person name="Andreopoulos B."/>
            <person name="Baker S."/>
            <person name="Barry K."/>
            <person name="Bills G."/>
            <person name="Bluhm B."/>
            <person name="Cannon C."/>
            <person name="Castanera R."/>
            <person name="Culley D."/>
            <person name="Daum C."/>
            <person name="Ezra D."/>
            <person name="Gonzalez J."/>
            <person name="Henrissat B."/>
            <person name="Kuo A."/>
            <person name="Liang C."/>
            <person name="Lipzen A."/>
            <person name="Lutzoni F."/>
            <person name="Magnuson J."/>
            <person name="Mondo S."/>
            <person name="Nolan M."/>
            <person name="Ohm R."/>
            <person name="Pangilinan J."/>
            <person name="Park H.-J."/>
            <person name="Ramirez L."/>
            <person name="Alfaro M."/>
            <person name="Sun H."/>
            <person name="Tritt A."/>
            <person name="Yoshinaga Y."/>
            <person name="Zwiers L.-H."/>
            <person name="Turgeon B."/>
            <person name="Goodwin S."/>
            <person name="Spatafora J."/>
            <person name="Crous P."/>
            <person name="Grigoriev I."/>
        </authorList>
    </citation>
    <scope>NUCLEOTIDE SEQUENCE</scope>
    <source>
        <strain evidence="2">CBS 627.86</strain>
    </source>
</reference>
<dbReference type="OrthoDB" id="3800943at2759"/>
<feature type="compositionally biased region" description="Polar residues" evidence="1">
    <location>
        <begin position="329"/>
        <end position="338"/>
    </location>
</feature>
<feature type="compositionally biased region" description="Basic residues" evidence="1">
    <location>
        <begin position="319"/>
        <end position="328"/>
    </location>
</feature>
<dbReference type="AlphaFoldDB" id="A0A6A5ZA97"/>
<feature type="compositionally biased region" description="Basic residues" evidence="1">
    <location>
        <begin position="672"/>
        <end position="684"/>
    </location>
</feature>
<feature type="region of interest" description="Disordered" evidence="1">
    <location>
        <begin position="180"/>
        <end position="199"/>
    </location>
</feature>
<evidence type="ECO:0000256" key="1">
    <source>
        <dbReference type="SAM" id="MobiDB-lite"/>
    </source>
</evidence>
<feature type="region of interest" description="Disordered" evidence="1">
    <location>
        <begin position="464"/>
        <end position="505"/>
    </location>
</feature>
<sequence>MSSETPLPILRDYTDIRDMLESFSGAPQRAGTAVSTLADSSYRQVDQSAFRQGLVDSYTLFPNPTPLPPIDAQPAEPSRADGKSRIATNTPSRFSYLPNPRAVPHNLAARSANRPNDGKLAIISEQDSRSTLGLHGTPLRGRYPFLHLNDKKVHSPISATRGRCKGRHDLVHVSEDTGCTQMADVPHDSLPDSDERRRTTEGDLATVVQANLDPNYLKSVQLSVPAIKSNDEEDNGPKKFVQSIVHAVRGASRRLTMANAPYLEVHDRRSVAADKEGSGLQPYPEVIAPKQKKENCPQTRAANKGPCLTSPPPHERHQARGRHAKRSSRATLKTSAHTEQPPVVHLPPVSNRPGDELISDVCRKVSLPWSQVSSLATERPLPQNGESRGVASNHVVSSTPEPPTRGREDSAIRYTFDGVPLFRNNAPSLHEYDCARDADTSLCSTNSTSYSGTVLGIDLDLQLDYPPRRSPTPTWFTPRETSKSEQQSPPRGVQKQAPQAAPPRSITSSALPILLPLAAASGIVRPNHATPQLSFYSPSGNLIQADDAFPPTPPPASSSYYQTTYTTAGDARGIGPEPLARPVLLPATTPPSIPLPRHLQQGQHHHHAHSHIVPQTVVPSTVKGCDGVVRARSLQPRSGVRRGRESLKSSHSLSSRLSEQDGSRSCCSLPQRVRRPGPSRWSKRARRAAIGPLAGWTLRVCFCQPFDGAGEADTACLGPGAGEDHRRPHSRVENVRVVDHAKPRKLVKKNSGRRDSGIVV</sequence>
<gene>
    <name evidence="2" type="ORF">BDV96DRAFT_51413</name>
</gene>
<feature type="region of interest" description="Disordered" evidence="1">
    <location>
        <begin position="290"/>
        <end position="355"/>
    </location>
</feature>
<organism evidence="2 3">
    <name type="scientific">Lophiotrema nucula</name>
    <dbReference type="NCBI Taxonomy" id="690887"/>
    <lineage>
        <taxon>Eukaryota</taxon>
        <taxon>Fungi</taxon>
        <taxon>Dikarya</taxon>
        <taxon>Ascomycota</taxon>
        <taxon>Pezizomycotina</taxon>
        <taxon>Dothideomycetes</taxon>
        <taxon>Pleosporomycetidae</taxon>
        <taxon>Pleosporales</taxon>
        <taxon>Lophiotremataceae</taxon>
        <taxon>Lophiotrema</taxon>
    </lineage>
</organism>
<dbReference type="Proteomes" id="UP000799770">
    <property type="component" value="Unassembled WGS sequence"/>
</dbReference>
<protein>
    <submittedName>
        <fullName evidence="2">Uncharacterized protein</fullName>
    </submittedName>
</protein>
<evidence type="ECO:0000313" key="3">
    <source>
        <dbReference type="Proteomes" id="UP000799770"/>
    </source>
</evidence>
<feature type="compositionally biased region" description="Basic and acidic residues" evidence="1">
    <location>
        <begin position="185"/>
        <end position="199"/>
    </location>
</feature>
<feature type="region of interest" description="Disordered" evidence="1">
    <location>
        <begin position="633"/>
        <end position="684"/>
    </location>
</feature>
<feature type="region of interest" description="Disordered" evidence="1">
    <location>
        <begin position="64"/>
        <end position="100"/>
    </location>
</feature>
<dbReference type="EMBL" id="ML977321">
    <property type="protein sequence ID" value="KAF2116390.1"/>
    <property type="molecule type" value="Genomic_DNA"/>
</dbReference>
<keyword evidence="3" id="KW-1185">Reference proteome</keyword>
<accession>A0A6A5ZA97</accession>
<feature type="region of interest" description="Disordered" evidence="1">
    <location>
        <begin position="373"/>
        <end position="410"/>
    </location>
</feature>
<evidence type="ECO:0000313" key="2">
    <source>
        <dbReference type="EMBL" id="KAF2116390.1"/>
    </source>
</evidence>
<name>A0A6A5ZA97_9PLEO</name>